<comment type="caution">
    <text evidence="2">The sequence shown here is derived from an EMBL/GenBank/DDBJ whole genome shotgun (WGS) entry which is preliminary data.</text>
</comment>
<feature type="domain" description="Abortive infection protein-like C-terminal" evidence="1">
    <location>
        <begin position="190"/>
        <end position="271"/>
    </location>
</feature>
<gene>
    <name evidence="2" type="ORF">WMO62_01560</name>
</gene>
<dbReference type="InterPro" id="IPR026001">
    <property type="entry name" value="Abi-like_C"/>
</dbReference>
<organism evidence="2 3">
    <name type="scientific">Hominiventricola aquisgranensis</name>
    <dbReference type="NCBI Taxonomy" id="3133164"/>
    <lineage>
        <taxon>Bacteria</taxon>
        <taxon>Bacillati</taxon>
        <taxon>Bacillota</taxon>
        <taxon>Clostridia</taxon>
        <taxon>Lachnospirales</taxon>
        <taxon>Lachnospiraceae</taxon>
        <taxon>Hominiventricola</taxon>
    </lineage>
</organism>
<keyword evidence="3" id="KW-1185">Reference proteome</keyword>
<dbReference type="EMBL" id="JBBMFC010000002">
    <property type="protein sequence ID" value="MEQ2577525.1"/>
    <property type="molecule type" value="Genomic_DNA"/>
</dbReference>
<protein>
    <submittedName>
        <fullName evidence="2">Abortive infection family protein</fullName>
    </submittedName>
</protein>
<evidence type="ECO:0000313" key="2">
    <source>
        <dbReference type="EMBL" id="MEQ2577525.1"/>
    </source>
</evidence>
<evidence type="ECO:0000313" key="3">
    <source>
        <dbReference type="Proteomes" id="UP001470288"/>
    </source>
</evidence>
<evidence type="ECO:0000259" key="1">
    <source>
        <dbReference type="Pfam" id="PF14355"/>
    </source>
</evidence>
<name>A0ABV1HZD2_9FIRM</name>
<dbReference type="Proteomes" id="UP001470288">
    <property type="component" value="Unassembled WGS sequence"/>
</dbReference>
<accession>A0ABV1HZD2</accession>
<reference evidence="2 3" key="1">
    <citation type="submission" date="2024-03" db="EMBL/GenBank/DDBJ databases">
        <title>Human intestinal bacterial collection.</title>
        <authorList>
            <person name="Pauvert C."/>
            <person name="Hitch T.C.A."/>
            <person name="Clavel T."/>
        </authorList>
    </citation>
    <scope>NUCLEOTIDE SEQUENCE [LARGE SCALE GENOMIC DNA]</scope>
    <source>
        <strain evidence="2 3">CLA-AA-H78B</strain>
    </source>
</reference>
<dbReference type="RefSeq" id="WP_349143581.1">
    <property type="nucleotide sequence ID" value="NZ_JBBMFC010000002.1"/>
</dbReference>
<proteinExistence type="predicted"/>
<dbReference type="Pfam" id="PF14355">
    <property type="entry name" value="Abi_C"/>
    <property type="match status" value="1"/>
</dbReference>
<sequence length="284" mass="32097">MQFVSKKEEGTFLLLFNRSGYVLDFTDNSFDVFTTASIGEPIKTKYGLSKGKSLVAYLNEADDIQRTKLLIDLFHYYEDKMEYEYNIDYEDLENWSTTSRYDEHYAKIYEKCKEIVARLKGGTTVIAMTAENLKNKFSSEYLSQQIDLMVEMQNTNPTNAIGMAKELIESCCKTILEEMQISYSKDDDVPQLADKTMKALNLLPSNVQPTDRGADAIKAVLGNLRAIPTKLAEIRNPFGSGHGKSASFKGLEVRHAKLAVGSSITFVDFIWSTYESQNLDKLEG</sequence>